<gene>
    <name evidence="2" type="ORF">LLUT_LOCUS8706</name>
</gene>
<name>A0AAV1WFI0_LUPLU</name>
<dbReference type="Pfam" id="PF14365">
    <property type="entry name" value="Neprosin_AP"/>
    <property type="match status" value="1"/>
</dbReference>
<dbReference type="Proteomes" id="UP001497480">
    <property type="component" value="Unassembled WGS sequence"/>
</dbReference>
<evidence type="ECO:0000313" key="3">
    <source>
        <dbReference type="Proteomes" id="UP001497480"/>
    </source>
</evidence>
<protein>
    <recommendedName>
        <fullName evidence="1">Neprosin activation peptide domain-containing protein</fullName>
    </recommendedName>
</protein>
<accession>A0AAV1WFI0</accession>
<evidence type="ECO:0000259" key="1">
    <source>
        <dbReference type="Pfam" id="PF14365"/>
    </source>
</evidence>
<dbReference type="InterPro" id="IPR025521">
    <property type="entry name" value="Neprosin_propep"/>
</dbReference>
<evidence type="ECO:0000313" key="2">
    <source>
        <dbReference type="EMBL" id="CAL0307646.1"/>
    </source>
</evidence>
<dbReference type="AlphaFoldDB" id="A0AAV1WFI0"/>
<proteinExistence type="predicted"/>
<comment type="caution">
    <text evidence="2">The sequence shown here is derived from an EMBL/GenBank/DDBJ whole genome shotgun (WGS) entry which is preliminary data.</text>
</comment>
<reference evidence="2 3" key="1">
    <citation type="submission" date="2024-03" db="EMBL/GenBank/DDBJ databases">
        <authorList>
            <person name="Martinez-Hernandez J."/>
        </authorList>
    </citation>
    <scope>NUCLEOTIDE SEQUENCE [LARGE SCALE GENOMIC DNA]</scope>
</reference>
<dbReference type="EMBL" id="CAXHTB010000006">
    <property type="protein sequence ID" value="CAL0307646.1"/>
    <property type="molecule type" value="Genomic_DNA"/>
</dbReference>
<feature type="domain" description="Neprosin activation peptide" evidence="1">
    <location>
        <begin position="3"/>
        <end position="35"/>
    </location>
</feature>
<keyword evidence="3" id="KW-1185">Reference proteome</keyword>
<organism evidence="2 3">
    <name type="scientific">Lupinus luteus</name>
    <name type="common">European yellow lupine</name>
    <dbReference type="NCBI Taxonomy" id="3873"/>
    <lineage>
        <taxon>Eukaryota</taxon>
        <taxon>Viridiplantae</taxon>
        <taxon>Streptophyta</taxon>
        <taxon>Embryophyta</taxon>
        <taxon>Tracheophyta</taxon>
        <taxon>Spermatophyta</taxon>
        <taxon>Magnoliopsida</taxon>
        <taxon>eudicotyledons</taxon>
        <taxon>Gunneridae</taxon>
        <taxon>Pentapetalae</taxon>
        <taxon>rosids</taxon>
        <taxon>fabids</taxon>
        <taxon>Fabales</taxon>
        <taxon>Fabaceae</taxon>
        <taxon>Papilionoideae</taxon>
        <taxon>50 kb inversion clade</taxon>
        <taxon>genistoids sensu lato</taxon>
        <taxon>core genistoids</taxon>
        <taxon>Genisteae</taxon>
        <taxon>Lupinus</taxon>
    </lineage>
</organism>
<sequence>MKESIYGYIVDCIDINNQPPFDHPLLKNHRLQEVAQLAMAPPAQALTELEQLNTD</sequence>